<comment type="caution">
    <text evidence="2">The sequence shown here is derived from an EMBL/GenBank/DDBJ whole genome shotgun (WGS) entry which is preliminary data.</text>
</comment>
<dbReference type="EMBL" id="JBHUPD010000002">
    <property type="protein sequence ID" value="MFD2873416.1"/>
    <property type="molecule type" value="Genomic_DNA"/>
</dbReference>
<evidence type="ECO:0000313" key="3">
    <source>
        <dbReference type="Proteomes" id="UP001597557"/>
    </source>
</evidence>
<keyword evidence="1" id="KW-0472">Membrane</keyword>
<keyword evidence="3" id="KW-1185">Reference proteome</keyword>
<evidence type="ECO:0000256" key="1">
    <source>
        <dbReference type="SAM" id="Phobius"/>
    </source>
</evidence>
<sequence length="100" mass="11011">MMIPVVLTSLFKVLSTITLLVYMYIGKNLNQSVLAWAFLAVGALFFLPLISCPVLYWGKNIKPAFMLAFWSAIQALSPIFALGLAAYLAYKKGLFTKATA</sequence>
<keyword evidence="1" id="KW-1133">Transmembrane helix</keyword>
<reference evidence="3" key="1">
    <citation type="journal article" date="2019" name="Int. J. Syst. Evol. Microbiol.">
        <title>The Global Catalogue of Microorganisms (GCM) 10K type strain sequencing project: providing services to taxonomists for standard genome sequencing and annotation.</title>
        <authorList>
            <consortium name="The Broad Institute Genomics Platform"/>
            <consortium name="The Broad Institute Genome Sequencing Center for Infectious Disease"/>
            <person name="Wu L."/>
            <person name="Ma J."/>
        </authorList>
    </citation>
    <scope>NUCLEOTIDE SEQUENCE [LARGE SCALE GENOMIC DNA]</scope>
    <source>
        <strain evidence="3">KCTC 22437</strain>
    </source>
</reference>
<organism evidence="2 3">
    <name type="scientific">Mucilaginibacter ximonensis</name>
    <dbReference type="NCBI Taxonomy" id="538021"/>
    <lineage>
        <taxon>Bacteria</taxon>
        <taxon>Pseudomonadati</taxon>
        <taxon>Bacteroidota</taxon>
        <taxon>Sphingobacteriia</taxon>
        <taxon>Sphingobacteriales</taxon>
        <taxon>Sphingobacteriaceae</taxon>
        <taxon>Mucilaginibacter</taxon>
    </lineage>
</organism>
<protein>
    <submittedName>
        <fullName evidence="2">Uncharacterized protein</fullName>
    </submittedName>
</protein>
<dbReference type="Proteomes" id="UP001597557">
    <property type="component" value="Unassembled WGS sequence"/>
</dbReference>
<feature type="transmembrane region" description="Helical" evidence="1">
    <location>
        <begin position="33"/>
        <end position="58"/>
    </location>
</feature>
<keyword evidence="1" id="KW-0812">Transmembrane</keyword>
<feature type="transmembrane region" description="Helical" evidence="1">
    <location>
        <begin position="6"/>
        <end position="26"/>
    </location>
</feature>
<name>A0ABW5YDN5_9SPHI</name>
<dbReference type="RefSeq" id="WP_377186123.1">
    <property type="nucleotide sequence ID" value="NZ_JBHUPD010000002.1"/>
</dbReference>
<proteinExistence type="predicted"/>
<gene>
    <name evidence="2" type="ORF">ACFS5N_13105</name>
</gene>
<accession>A0ABW5YDN5</accession>
<evidence type="ECO:0000313" key="2">
    <source>
        <dbReference type="EMBL" id="MFD2873416.1"/>
    </source>
</evidence>
<feature type="transmembrane region" description="Helical" evidence="1">
    <location>
        <begin position="64"/>
        <end position="90"/>
    </location>
</feature>